<dbReference type="GO" id="GO:0005634">
    <property type="term" value="C:nucleus"/>
    <property type="evidence" value="ECO:0007669"/>
    <property type="project" value="InterPro"/>
</dbReference>
<protein>
    <recommendedName>
        <fullName evidence="3">RRM domain-containing protein</fullName>
    </recommendedName>
</protein>
<dbReference type="CDD" id="cd00590">
    <property type="entry name" value="RRM_SF"/>
    <property type="match status" value="1"/>
</dbReference>
<evidence type="ECO:0000256" key="2">
    <source>
        <dbReference type="SAM" id="MobiDB-lite"/>
    </source>
</evidence>
<feature type="domain" description="RRM" evidence="3">
    <location>
        <begin position="8"/>
        <end position="89"/>
    </location>
</feature>
<evidence type="ECO:0000259" key="3">
    <source>
        <dbReference type="PROSITE" id="PS50102"/>
    </source>
</evidence>
<gene>
    <name evidence="4" type="ORF">M406DRAFT_222190</name>
</gene>
<sequence length="236" mass="26283">AESIREGRRIYLGNLLYRVQPQAVQEMLEASGFEGLFEAIHISMDAVSGRNPGYCFIDFKTREDANLALESLNGVTILDRPVKVGPCQPKTRARAHEYQPTFQRWGDWVGSERRSSPGDTSAASQGGKKREQGPYAALDHLKEVERADTPPRVYVGGIGKMVNQEENDKEIRGYFEGFQIVAISKRITPHPDTRLLPGNHHYCFVDFETVEEAKAAIQALNGRPVVGGKLRLGMAK</sequence>
<feature type="region of interest" description="Disordered" evidence="2">
    <location>
        <begin position="108"/>
        <end position="132"/>
    </location>
</feature>
<dbReference type="AlphaFoldDB" id="A0A9P5CLD7"/>
<proteinExistence type="predicted"/>
<dbReference type="InterPro" id="IPR006509">
    <property type="entry name" value="RBM39_SF"/>
</dbReference>
<dbReference type="InterPro" id="IPR012677">
    <property type="entry name" value="Nucleotide-bd_a/b_plait_sf"/>
</dbReference>
<accession>A0A9P5CLD7</accession>
<feature type="non-terminal residue" evidence="4">
    <location>
        <position position="236"/>
    </location>
</feature>
<dbReference type="InterPro" id="IPR000504">
    <property type="entry name" value="RRM_dom"/>
</dbReference>
<feature type="non-terminal residue" evidence="4">
    <location>
        <position position="1"/>
    </location>
</feature>
<dbReference type="GeneID" id="63832742"/>
<reference evidence="4" key="1">
    <citation type="journal article" date="2020" name="Phytopathology">
        <title>Genome sequence of the chestnut blight fungus Cryphonectria parasitica EP155: A fundamental resource for an archetypical invasive plant pathogen.</title>
        <authorList>
            <person name="Crouch J.A."/>
            <person name="Dawe A."/>
            <person name="Aerts A."/>
            <person name="Barry K."/>
            <person name="Churchill A.C.L."/>
            <person name="Grimwood J."/>
            <person name="Hillman B."/>
            <person name="Milgroom M.G."/>
            <person name="Pangilinan J."/>
            <person name="Smith M."/>
            <person name="Salamov A."/>
            <person name="Schmutz J."/>
            <person name="Yadav J."/>
            <person name="Grigoriev I.V."/>
            <person name="Nuss D."/>
        </authorList>
    </citation>
    <scope>NUCLEOTIDE SEQUENCE</scope>
    <source>
        <strain evidence="4">EP155</strain>
    </source>
</reference>
<dbReference type="Proteomes" id="UP000803844">
    <property type="component" value="Unassembled WGS sequence"/>
</dbReference>
<dbReference type="GO" id="GO:0006397">
    <property type="term" value="P:mRNA processing"/>
    <property type="evidence" value="ECO:0007669"/>
    <property type="project" value="InterPro"/>
</dbReference>
<comment type="caution">
    <text evidence="4">The sequence shown here is derived from an EMBL/GenBank/DDBJ whole genome shotgun (WGS) entry which is preliminary data.</text>
</comment>
<dbReference type="GO" id="GO:0003723">
    <property type="term" value="F:RNA binding"/>
    <property type="evidence" value="ECO:0007669"/>
    <property type="project" value="UniProtKB-UniRule"/>
</dbReference>
<dbReference type="RefSeq" id="XP_040772895.1">
    <property type="nucleotide sequence ID" value="XM_040915613.1"/>
</dbReference>
<organism evidence="4 5">
    <name type="scientific">Cryphonectria parasitica (strain ATCC 38755 / EP155)</name>
    <dbReference type="NCBI Taxonomy" id="660469"/>
    <lineage>
        <taxon>Eukaryota</taxon>
        <taxon>Fungi</taxon>
        <taxon>Dikarya</taxon>
        <taxon>Ascomycota</taxon>
        <taxon>Pezizomycotina</taxon>
        <taxon>Sordariomycetes</taxon>
        <taxon>Sordariomycetidae</taxon>
        <taxon>Diaporthales</taxon>
        <taxon>Cryphonectriaceae</taxon>
        <taxon>Cryphonectria-Endothia species complex</taxon>
        <taxon>Cryphonectria</taxon>
    </lineage>
</organism>
<keyword evidence="1" id="KW-0694">RNA-binding</keyword>
<dbReference type="OrthoDB" id="272703at2759"/>
<feature type="domain" description="RRM" evidence="3">
    <location>
        <begin position="151"/>
        <end position="236"/>
    </location>
</feature>
<dbReference type="SMART" id="SM00360">
    <property type="entry name" value="RRM"/>
    <property type="match status" value="2"/>
</dbReference>
<name>A0A9P5CLD7_CRYP1</name>
<keyword evidence="5" id="KW-1185">Reference proteome</keyword>
<evidence type="ECO:0000313" key="4">
    <source>
        <dbReference type="EMBL" id="KAF3761916.1"/>
    </source>
</evidence>
<dbReference type="Gene3D" id="3.30.70.330">
    <property type="match status" value="2"/>
</dbReference>
<evidence type="ECO:0000256" key="1">
    <source>
        <dbReference type="PROSITE-ProRule" id="PRU00176"/>
    </source>
</evidence>
<dbReference type="Pfam" id="PF00076">
    <property type="entry name" value="RRM_1"/>
    <property type="match status" value="2"/>
</dbReference>
<dbReference type="InterPro" id="IPR035979">
    <property type="entry name" value="RBD_domain_sf"/>
</dbReference>
<dbReference type="PROSITE" id="PS50102">
    <property type="entry name" value="RRM"/>
    <property type="match status" value="2"/>
</dbReference>
<dbReference type="SUPFAM" id="SSF54928">
    <property type="entry name" value="RNA-binding domain, RBD"/>
    <property type="match status" value="1"/>
</dbReference>
<dbReference type="EMBL" id="MU032351">
    <property type="protein sequence ID" value="KAF3761916.1"/>
    <property type="molecule type" value="Genomic_DNA"/>
</dbReference>
<evidence type="ECO:0000313" key="5">
    <source>
        <dbReference type="Proteomes" id="UP000803844"/>
    </source>
</evidence>
<dbReference type="PANTHER" id="PTHR48036">
    <property type="entry name" value="SPLICING FACTOR (PAD-1), PUTATIVE (AFU_ORTHOLOGUE AFUA_1G15810)-RELATED"/>
    <property type="match status" value="1"/>
</dbReference>